<feature type="compositionally biased region" description="Polar residues" evidence="10">
    <location>
        <begin position="124"/>
        <end position="133"/>
    </location>
</feature>
<feature type="region of interest" description="Disordered" evidence="10">
    <location>
        <begin position="124"/>
        <end position="249"/>
    </location>
</feature>
<dbReference type="PANTHER" id="PTHR38685">
    <property type="entry name" value="CELL DIVISION PROTEIN ZIPA"/>
    <property type="match status" value="1"/>
</dbReference>
<name>A0ABX4HVV3_9GAMM</name>
<evidence type="ECO:0000256" key="9">
    <source>
        <dbReference type="RuleBase" id="RU003612"/>
    </source>
</evidence>
<keyword evidence="2 8" id="KW-0997">Cell inner membrane</keyword>
<feature type="region of interest" description="Disordered" evidence="10">
    <location>
        <begin position="37"/>
        <end position="70"/>
    </location>
</feature>
<evidence type="ECO:0000256" key="10">
    <source>
        <dbReference type="SAM" id="MobiDB-lite"/>
    </source>
</evidence>
<evidence type="ECO:0000256" key="1">
    <source>
        <dbReference type="ARBA" id="ARBA00022475"/>
    </source>
</evidence>
<keyword evidence="1 8" id="KW-1003">Cell membrane</keyword>
<comment type="subunit">
    <text evidence="8">Interacts with FtsZ via their C-terminal domains.</text>
</comment>
<dbReference type="SUPFAM" id="SSF64383">
    <property type="entry name" value="Cell-division protein ZipA, C-terminal domain"/>
    <property type="match status" value="1"/>
</dbReference>
<evidence type="ECO:0000256" key="6">
    <source>
        <dbReference type="ARBA" id="ARBA00023136"/>
    </source>
</evidence>
<feature type="compositionally biased region" description="Basic and acidic residues" evidence="10">
    <location>
        <begin position="212"/>
        <end position="221"/>
    </location>
</feature>
<dbReference type="InterPro" id="IPR036765">
    <property type="entry name" value="ZipA_FtsZ-bd_C_sf"/>
</dbReference>
<dbReference type="HAMAP" id="MF_00509">
    <property type="entry name" value="ZipA"/>
    <property type="match status" value="1"/>
</dbReference>
<keyword evidence="4 8" id="KW-0812">Transmembrane</keyword>
<evidence type="ECO:0000313" key="13">
    <source>
        <dbReference type="Proteomes" id="UP000218427"/>
    </source>
</evidence>
<feature type="domain" description="ZipA C-terminal FtsZ-binding" evidence="11">
    <location>
        <begin position="253"/>
        <end position="383"/>
    </location>
</feature>
<comment type="function">
    <text evidence="8 9">Essential cell division protein that stabilizes the FtsZ protofilaments by cross-linking them and that serves as a cytoplasmic membrane anchor for the Z ring. Also required for the recruitment to the septal ring of downstream cell division proteins.</text>
</comment>
<dbReference type="Pfam" id="PF04354">
    <property type="entry name" value="ZipA_C"/>
    <property type="match status" value="1"/>
</dbReference>
<dbReference type="NCBIfam" id="TIGR02205">
    <property type="entry name" value="septum_zipA"/>
    <property type="match status" value="1"/>
</dbReference>
<keyword evidence="7 8" id="KW-0131">Cell cycle</keyword>
<sequence length="397" mass="44292">MGNWLITILALILLLAVLDGVRRAFLRHRASLRESENLSRAMRRDTYRDEVKESSTPDILSPAPDVVSSPRDVLPAARKVEVDEDDFIDPEEEAKRRQIAAELPGSVRVVQRRALEEAFNVNRQVQESFQSSRKPLAGSRPQREAPEQGSLNLDDQVPTLMDSVPVEDSRREPQLDESASLGALEEKPLAAEPEANAEITAGEAPLSEEPEEVLHTRREPEPAAVEAPASPERRAPAKPRAKPKTTRRERSHVEEVLIINIMAPEGDYFEGNDLLRVLLSSGLRFGEMNIFHYHENGGDDGPVVFSLANMVVPGVFDLGQMEEFTTPGISLFLALPVEMEAIQAFELMLSVSREIATQLGGELKDENRSVFTAQTAEHYRQRVVEFRRRKALARALA</sequence>
<organism evidence="12 13">
    <name type="scientific">Microbulbifer flavimaris</name>
    <dbReference type="NCBI Taxonomy" id="1781068"/>
    <lineage>
        <taxon>Bacteria</taxon>
        <taxon>Pseudomonadati</taxon>
        <taxon>Pseudomonadota</taxon>
        <taxon>Gammaproteobacteria</taxon>
        <taxon>Cellvibrionales</taxon>
        <taxon>Microbulbiferaceae</taxon>
        <taxon>Microbulbifer</taxon>
    </lineage>
</organism>
<dbReference type="Gene3D" id="3.30.1400.10">
    <property type="entry name" value="ZipA, C-terminal FtsZ-binding domain"/>
    <property type="match status" value="1"/>
</dbReference>
<evidence type="ECO:0000256" key="3">
    <source>
        <dbReference type="ARBA" id="ARBA00022618"/>
    </source>
</evidence>
<feature type="compositionally biased region" description="Basic residues" evidence="10">
    <location>
        <begin position="236"/>
        <end position="245"/>
    </location>
</feature>
<dbReference type="PANTHER" id="PTHR38685:SF1">
    <property type="entry name" value="CELL DIVISION PROTEIN ZIPA"/>
    <property type="match status" value="1"/>
</dbReference>
<proteinExistence type="inferred from homology"/>
<evidence type="ECO:0000256" key="8">
    <source>
        <dbReference type="HAMAP-Rule" id="MF_00509"/>
    </source>
</evidence>
<comment type="caution">
    <text evidence="12">The sequence shown here is derived from an EMBL/GenBank/DDBJ whole genome shotgun (WGS) entry which is preliminary data.</text>
</comment>
<gene>
    <name evidence="8 12" type="primary">zipA</name>
    <name evidence="12" type="ORF">AWR36_014330</name>
</gene>
<dbReference type="Proteomes" id="UP000218427">
    <property type="component" value="Unassembled WGS sequence"/>
</dbReference>
<feature type="compositionally biased region" description="Basic and acidic residues" evidence="10">
    <location>
        <begin position="37"/>
        <end position="55"/>
    </location>
</feature>
<evidence type="ECO:0000256" key="7">
    <source>
        <dbReference type="ARBA" id="ARBA00023306"/>
    </source>
</evidence>
<evidence type="ECO:0000256" key="5">
    <source>
        <dbReference type="ARBA" id="ARBA00022989"/>
    </source>
</evidence>
<dbReference type="GO" id="GO:0051301">
    <property type="term" value="P:cell division"/>
    <property type="evidence" value="ECO:0007669"/>
    <property type="project" value="UniProtKB-KW"/>
</dbReference>
<dbReference type="InterPro" id="IPR007449">
    <property type="entry name" value="ZipA_FtsZ-bd_C"/>
</dbReference>
<dbReference type="EMBL" id="LRFG02000006">
    <property type="protein sequence ID" value="PCO04254.1"/>
    <property type="molecule type" value="Genomic_DNA"/>
</dbReference>
<dbReference type="RefSeq" id="WP_067086419.1">
    <property type="nucleotide sequence ID" value="NZ_LRFG02000006.1"/>
</dbReference>
<keyword evidence="3 8" id="KW-0132">Cell division</keyword>
<keyword evidence="6 8" id="KW-0472">Membrane</keyword>
<reference evidence="12" key="1">
    <citation type="submission" date="2017-08" db="EMBL/GenBank/DDBJ databases">
        <title>Microbulbifer marisrubri sp. nov., a halophilic alphaproteobacterium isolated from marine sediment of the Yellow Sea, China.</title>
        <authorList>
            <person name="Zhang G."/>
            <person name="Xiong Q."/>
        </authorList>
    </citation>
    <scope>NUCLEOTIDE SEQUENCE [LARGE SCALE GENOMIC DNA]</scope>
    <source>
        <strain evidence="12">WRN-8</strain>
    </source>
</reference>
<evidence type="ECO:0000313" key="12">
    <source>
        <dbReference type="EMBL" id="PCO04254.1"/>
    </source>
</evidence>
<comment type="similarity">
    <text evidence="8 9">Belongs to the ZipA family.</text>
</comment>
<protein>
    <recommendedName>
        <fullName evidence="8 9">Cell division protein ZipA</fullName>
    </recommendedName>
</protein>
<evidence type="ECO:0000259" key="11">
    <source>
        <dbReference type="SMART" id="SM00771"/>
    </source>
</evidence>
<comment type="subcellular location">
    <subcellularLocation>
        <location evidence="8">Cell inner membrane</location>
        <topology evidence="8">Single-pass type I membrane protein</topology>
    </subcellularLocation>
    <text evidence="8">Localizes to the Z ring in an FtsZ-dependent manner.</text>
</comment>
<dbReference type="SMART" id="SM00771">
    <property type="entry name" value="ZipA_C"/>
    <property type="match status" value="1"/>
</dbReference>
<keyword evidence="13" id="KW-1185">Reference proteome</keyword>
<keyword evidence="5 8" id="KW-1133">Transmembrane helix</keyword>
<evidence type="ECO:0000256" key="2">
    <source>
        <dbReference type="ARBA" id="ARBA00022519"/>
    </source>
</evidence>
<accession>A0ABX4HVV3</accession>
<dbReference type="InterPro" id="IPR011919">
    <property type="entry name" value="Cell_div_ZipA"/>
</dbReference>
<evidence type="ECO:0000256" key="4">
    <source>
        <dbReference type="ARBA" id="ARBA00022692"/>
    </source>
</evidence>